<feature type="repeat" description="PPR" evidence="2">
    <location>
        <begin position="33"/>
        <end position="67"/>
    </location>
</feature>
<dbReference type="OrthoDB" id="185373at2759"/>
<evidence type="ECO:0000256" key="2">
    <source>
        <dbReference type="PROSITE-ProRule" id="PRU00708"/>
    </source>
</evidence>
<dbReference type="PANTHER" id="PTHR47447:SF17">
    <property type="entry name" value="OS12G0638900 PROTEIN"/>
    <property type="match status" value="1"/>
</dbReference>
<organism evidence="3 4">
    <name type="scientific">Polarella glacialis</name>
    <name type="common">Dinoflagellate</name>
    <dbReference type="NCBI Taxonomy" id="89957"/>
    <lineage>
        <taxon>Eukaryota</taxon>
        <taxon>Sar</taxon>
        <taxon>Alveolata</taxon>
        <taxon>Dinophyceae</taxon>
        <taxon>Suessiales</taxon>
        <taxon>Suessiaceae</taxon>
        <taxon>Polarella</taxon>
    </lineage>
</organism>
<comment type="caution">
    <text evidence="3">The sequence shown here is derived from an EMBL/GenBank/DDBJ whole genome shotgun (WGS) entry which is preliminary data.</text>
</comment>
<feature type="non-terminal residue" evidence="3">
    <location>
        <position position="98"/>
    </location>
</feature>
<protein>
    <recommendedName>
        <fullName evidence="5">Pentatricopeptide repeat-containing protein</fullName>
    </recommendedName>
</protein>
<dbReference type="Gene3D" id="1.25.40.10">
    <property type="entry name" value="Tetratricopeptide repeat domain"/>
    <property type="match status" value="1"/>
</dbReference>
<name>A0A813EQ77_POLGL</name>
<accession>A0A813EQ77</accession>
<dbReference type="Proteomes" id="UP000654075">
    <property type="component" value="Unassembled WGS sequence"/>
</dbReference>
<dbReference type="InterPro" id="IPR011990">
    <property type="entry name" value="TPR-like_helical_dom_sf"/>
</dbReference>
<keyword evidence="1" id="KW-0677">Repeat</keyword>
<dbReference type="InterPro" id="IPR002885">
    <property type="entry name" value="PPR_rpt"/>
</dbReference>
<evidence type="ECO:0000313" key="4">
    <source>
        <dbReference type="Proteomes" id="UP000654075"/>
    </source>
</evidence>
<dbReference type="PANTHER" id="PTHR47447">
    <property type="entry name" value="OS03G0856100 PROTEIN"/>
    <property type="match status" value="1"/>
</dbReference>
<evidence type="ECO:0000256" key="1">
    <source>
        <dbReference type="ARBA" id="ARBA00022737"/>
    </source>
</evidence>
<reference evidence="3" key="1">
    <citation type="submission" date="2021-02" db="EMBL/GenBank/DDBJ databases">
        <authorList>
            <person name="Dougan E. K."/>
            <person name="Rhodes N."/>
            <person name="Thang M."/>
            <person name="Chan C."/>
        </authorList>
    </citation>
    <scope>NUCLEOTIDE SEQUENCE</scope>
</reference>
<sequence length="98" mass="10007">SFGKLINVAAQNGHVDVAEAWLQEMGSAVDVVDLVAFSAVINAYAKAADPEGAVRCFHRAVDSGLRPDLGVYVAVIDAHAACGQGAGAAEWLDKGVAA</sequence>
<evidence type="ECO:0000313" key="3">
    <source>
        <dbReference type="EMBL" id="CAE8600617.1"/>
    </source>
</evidence>
<evidence type="ECO:0008006" key="5">
    <source>
        <dbReference type="Google" id="ProtNLM"/>
    </source>
</evidence>
<feature type="non-terminal residue" evidence="3">
    <location>
        <position position="1"/>
    </location>
</feature>
<keyword evidence="4" id="KW-1185">Reference proteome</keyword>
<gene>
    <name evidence="3" type="ORF">PGLA1383_LOCUS18931</name>
</gene>
<dbReference type="NCBIfam" id="TIGR00756">
    <property type="entry name" value="PPR"/>
    <property type="match status" value="1"/>
</dbReference>
<dbReference type="PROSITE" id="PS51375">
    <property type="entry name" value="PPR"/>
    <property type="match status" value="1"/>
</dbReference>
<dbReference type="EMBL" id="CAJNNV010012298">
    <property type="protein sequence ID" value="CAE8600617.1"/>
    <property type="molecule type" value="Genomic_DNA"/>
</dbReference>
<proteinExistence type="predicted"/>
<dbReference type="Pfam" id="PF01535">
    <property type="entry name" value="PPR"/>
    <property type="match status" value="2"/>
</dbReference>
<dbReference type="AlphaFoldDB" id="A0A813EQ77"/>